<evidence type="ECO:0000256" key="4">
    <source>
        <dbReference type="ARBA" id="ARBA00022801"/>
    </source>
</evidence>
<evidence type="ECO:0000256" key="3">
    <source>
        <dbReference type="ARBA" id="ARBA00022723"/>
    </source>
</evidence>
<dbReference type="RefSeq" id="WP_091791780.1">
    <property type="nucleotide sequence ID" value="NZ_FNAF01000005.1"/>
</dbReference>
<dbReference type="OrthoDB" id="9772456at2"/>
<keyword evidence="4" id="KW-0378">Hydrolase</keyword>
<feature type="binding site" evidence="6">
    <location>
        <position position="88"/>
    </location>
    <ligand>
        <name>Mg(2+)</name>
        <dbReference type="ChEBI" id="CHEBI:18420"/>
        <label>1</label>
        <note>catalytic</note>
    </ligand>
</feature>
<dbReference type="GO" id="GO:0008934">
    <property type="term" value="F:inositol monophosphate 1-phosphatase activity"/>
    <property type="evidence" value="ECO:0007669"/>
    <property type="project" value="TreeGrafter"/>
</dbReference>
<comment type="catalytic activity">
    <reaction evidence="1">
        <text>a myo-inositol phosphate + H2O = myo-inositol + phosphate</text>
        <dbReference type="Rhea" id="RHEA:24056"/>
        <dbReference type="ChEBI" id="CHEBI:15377"/>
        <dbReference type="ChEBI" id="CHEBI:17268"/>
        <dbReference type="ChEBI" id="CHEBI:43474"/>
        <dbReference type="ChEBI" id="CHEBI:84139"/>
        <dbReference type="EC" id="3.1.3.25"/>
    </reaction>
</comment>
<dbReference type="GO" id="GO:0006020">
    <property type="term" value="P:inositol metabolic process"/>
    <property type="evidence" value="ECO:0007669"/>
    <property type="project" value="TreeGrafter"/>
</dbReference>
<dbReference type="Gene3D" id="3.40.190.80">
    <property type="match status" value="1"/>
</dbReference>
<dbReference type="Proteomes" id="UP000198995">
    <property type="component" value="Unassembled WGS sequence"/>
</dbReference>
<dbReference type="PROSITE" id="PS00630">
    <property type="entry name" value="IMP_2"/>
    <property type="match status" value="1"/>
</dbReference>
<evidence type="ECO:0000313" key="7">
    <source>
        <dbReference type="EMBL" id="SDD68034.1"/>
    </source>
</evidence>
<dbReference type="PANTHER" id="PTHR20854:SF4">
    <property type="entry name" value="INOSITOL-1-MONOPHOSPHATASE-RELATED"/>
    <property type="match status" value="1"/>
</dbReference>
<dbReference type="InterPro" id="IPR000760">
    <property type="entry name" value="Inositol_monophosphatase-like"/>
</dbReference>
<sequence>MTAQVDCLPLAAETADLVRQTGQALLSWQVERIEYKGNDPQDLVSNLDRKVQDRLAEGLQLLQKADFYAEEKTNAPISGLTWIVDPIDGTTNFISRGRDYAISVALYAGVKPLLGIVYDVERDDLYQGISGHGASLNGRPLAQPPAQPLSACILEMSIGTLRNLMRRTDAGLLNISREVRATRSMGCASLALCQVAAGRLQLYLSSRLRPWDHAAARVILEEVGGIVAPLFPAESEADPFLDGAPLLGAANRDLAAKILHRYFSPVADG</sequence>
<feature type="binding site" evidence="6">
    <location>
        <position position="70"/>
    </location>
    <ligand>
        <name>Mg(2+)</name>
        <dbReference type="ChEBI" id="CHEBI:18420"/>
        <label>1</label>
        <note>catalytic</note>
    </ligand>
</feature>
<dbReference type="PANTHER" id="PTHR20854">
    <property type="entry name" value="INOSITOL MONOPHOSPHATASE"/>
    <property type="match status" value="1"/>
</dbReference>
<reference evidence="7 8" key="1">
    <citation type="submission" date="2016-10" db="EMBL/GenBank/DDBJ databases">
        <authorList>
            <person name="de Groot N.N."/>
        </authorList>
    </citation>
    <scope>NUCLEOTIDE SEQUENCE [LARGE SCALE GENOMIC DNA]</scope>
    <source>
        <strain evidence="7 8">DSM 20475</strain>
    </source>
</reference>
<feature type="binding site" evidence="6">
    <location>
        <position position="85"/>
    </location>
    <ligand>
        <name>Mg(2+)</name>
        <dbReference type="ChEBI" id="CHEBI:18420"/>
        <label>1</label>
        <note>catalytic</note>
    </ligand>
</feature>
<dbReference type="SUPFAM" id="SSF56655">
    <property type="entry name" value="Carbohydrate phosphatase"/>
    <property type="match status" value="1"/>
</dbReference>
<evidence type="ECO:0000256" key="5">
    <source>
        <dbReference type="ARBA" id="ARBA00022842"/>
    </source>
</evidence>
<feature type="binding site" evidence="6">
    <location>
        <position position="212"/>
    </location>
    <ligand>
        <name>Mg(2+)</name>
        <dbReference type="ChEBI" id="CHEBI:18420"/>
        <label>1</label>
        <note>catalytic</note>
    </ligand>
</feature>
<dbReference type="InterPro" id="IPR020550">
    <property type="entry name" value="Inositol_monophosphatase_CS"/>
</dbReference>
<accession>A0A1G6WQH2</accession>
<evidence type="ECO:0000256" key="2">
    <source>
        <dbReference type="ARBA" id="ARBA00013106"/>
    </source>
</evidence>
<keyword evidence="8" id="KW-1185">Reference proteome</keyword>
<evidence type="ECO:0000256" key="6">
    <source>
        <dbReference type="PIRSR" id="PIRSR600760-2"/>
    </source>
</evidence>
<feature type="binding site" evidence="6">
    <location>
        <position position="87"/>
    </location>
    <ligand>
        <name>Mg(2+)</name>
        <dbReference type="ChEBI" id="CHEBI:18420"/>
        <label>1</label>
        <note>catalytic</note>
    </ligand>
</feature>
<dbReference type="AlphaFoldDB" id="A0A1G6WQH2"/>
<dbReference type="PROSITE" id="PS00629">
    <property type="entry name" value="IMP_1"/>
    <property type="match status" value="1"/>
</dbReference>
<dbReference type="Pfam" id="PF00459">
    <property type="entry name" value="Inositol_P"/>
    <property type="match status" value="1"/>
</dbReference>
<dbReference type="GO" id="GO:0007165">
    <property type="term" value="P:signal transduction"/>
    <property type="evidence" value="ECO:0007669"/>
    <property type="project" value="TreeGrafter"/>
</dbReference>
<evidence type="ECO:0000313" key="8">
    <source>
        <dbReference type="Proteomes" id="UP000198995"/>
    </source>
</evidence>
<protein>
    <recommendedName>
        <fullName evidence="2">inositol-phosphate phosphatase</fullName>
        <ecNumber evidence="2">3.1.3.25</ecNumber>
    </recommendedName>
</protein>
<gene>
    <name evidence="7" type="ORF">SAMN04489866_105111</name>
</gene>
<name>A0A1G6WQH2_PEPNI</name>
<dbReference type="GO" id="GO:0046872">
    <property type="term" value="F:metal ion binding"/>
    <property type="evidence" value="ECO:0007669"/>
    <property type="project" value="UniProtKB-KW"/>
</dbReference>
<dbReference type="CDD" id="cd01637">
    <property type="entry name" value="IMPase_like"/>
    <property type="match status" value="1"/>
</dbReference>
<dbReference type="Gene3D" id="3.30.540.10">
    <property type="entry name" value="Fructose-1,6-Bisphosphatase, subunit A, domain 1"/>
    <property type="match status" value="1"/>
</dbReference>
<dbReference type="PRINTS" id="PR00377">
    <property type="entry name" value="IMPHPHTASES"/>
</dbReference>
<evidence type="ECO:0000256" key="1">
    <source>
        <dbReference type="ARBA" id="ARBA00001033"/>
    </source>
</evidence>
<proteinExistence type="predicted"/>
<keyword evidence="3 6" id="KW-0479">Metal-binding</keyword>
<dbReference type="STRING" id="2741.SAMN04489866_105111"/>
<dbReference type="GO" id="GO:0046854">
    <property type="term" value="P:phosphatidylinositol phosphate biosynthetic process"/>
    <property type="evidence" value="ECO:0007669"/>
    <property type="project" value="InterPro"/>
</dbReference>
<dbReference type="InterPro" id="IPR020583">
    <property type="entry name" value="Inositol_monoP_metal-BS"/>
</dbReference>
<comment type="cofactor">
    <cofactor evidence="6">
        <name>Mg(2+)</name>
        <dbReference type="ChEBI" id="CHEBI:18420"/>
    </cofactor>
</comment>
<keyword evidence="5 6" id="KW-0460">Magnesium</keyword>
<dbReference type="EMBL" id="FNAF01000005">
    <property type="protein sequence ID" value="SDD68034.1"/>
    <property type="molecule type" value="Genomic_DNA"/>
</dbReference>
<organism evidence="7 8">
    <name type="scientific">Peptococcus niger</name>
    <dbReference type="NCBI Taxonomy" id="2741"/>
    <lineage>
        <taxon>Bacteria</taxon>
        <taxon>Bacillati</taxon>
        <taxon>Bacillota</taxon>
        <taxon>Clostridia</taxon>
        <taxon>Eubacteriales</taxon>
        <taxon>Peptococcaceae</taxon>
        <taxon>Peptococcus</taxon>
    </lineage>
</organism>
<dbReference type="EC" id="3.1.3.25" evidence="2"/>